<protein>
    <recommendedName>
        <fullName evidence="3">DUF4303 domain-containing protein</fullName>
    </recommendedName>
</protein>
<dbReference type="AlphaFoldDB" id="A0A4Q9I210"/>
<dbReference type="RefSeq" id="WP_131122148.1">
    <property type="nucleotide sequence ID" value="NZ_SIXH01000020.1"/>
</dbReference>
<proteinExistence type="predicted"/>
<dbReference type="Proteomes" id="UP000292452">
    <property type="component" value="Unassembled WGS sequence"/>
</dbReference>
<name>A0A4Q9I210_STRKA</name>
<sequence length="152" mass="17039">MSIHEVADDVLRRCANAQFPEAADLYVALSLGRLFWPETRLLNGAVFLALNAGDAEEIDRRVAAWSESGEMTWSQFVDSFNTFEVRYLFANWPGNSEVVEDAELCLAQLLLEAWAAKLRSDFPDRMFSVELDGDIASDGPCILVRQTYADLV</sequence>
<keyword evidence="2" id="KW-1185">Reference proteome</keyword>
<organism evidence="1 2">
    <name type="scientific">Streptomyces kasugaensis</name>
    <dbReference type="NCBI Taxonomy" id="1946"/>
    <lineage>
        <taxon>Bacteria</taxon>
        <taxon>Bacillati</taxon>
        <taxon>Actinomycetota</taxon>
        <taxon>Actinomycetes</taxon>
        <taxon>Kitasatosporales</taxon>
        <taxon>Streptomycetaceae</taxon>
        <taxon>Streptomyces</taxon>
    </lineage>
</organism>
<gene>
    <name evidence="1" type="ORF">EYS09_03755</name>
</gene>
<evidence type="ECO:0008006" key="3">
    <source>
        <dbReference type="Google" id="ProtNLM"/>
    </source>
</evidence>
<reference evidence="1 2" key="1">
    <citation type="submission" date="2019-02" db="EMBL/GenBank/DDBJ databases">
        <title>Draft Genome Sequence of Streptomyces sp. AM-2504, identified by 16S rRNA comparative analysis as a Streptomyces Kasugaensis strain.</title>
        <authorList>
            <person name="Napolioni V."/>
            <person name="Giuliodori A.M."/>
            <person name="Spurio R."/>
            <person name="Fabbretti A."/>
        </authorList>
    </citation>
    <scope>NUCLEOTIDE SEQUENCE [LARGE SCALE GENOMIC DNA]</scope>
    <source>
        <strain evidence="1 2">AM-2504</strain>
    </source>
</reference>
<evidence type="ECO:0000313" key="1">
    <source>
        <dbReference type="EMBL" id="TBO60959.1"/>
    </source>
</evidence>
<dbReference type="EMBL" id="SIXH01000020">
    <property type="protein sequence ID" value="TBO60959.1"/>
    <property type="molecule type" value="Genomic_DNA"/>
</dbReference>
<accession>A0A4Q9I210</accession>
<comment type="caution">
    <text evidence="1">The sequence shown here is derived from an EMBL/GenBank/DDBJ whole genome shotgun (WGS) entry which is preliminary data.</text>
</comment>
<evidence type="ECO:0000313" key="2">
    <source>
        <dbReference type="Proteomes" id="UP000292452"/>
    </source>
</evidence>